<dbReference type="InterPro" id="IPR051147">
    <property type="entry name" value="CFAP_domain-containing"/>
</dbReference>
<evidence type="ECO:0000256" key="2">
    <source>
        <dbReference type="SAM" id="Coils"/>
    </source>
</evidence>
<dbReference type="PANTHER" id="PTHR21683">
    <property type="entry name" value="COILED-COIL DOMAIN-CONTAINING PROTEIN 42 LIKE-2-LIKE-RELATED"/>
    <property type="match status" value="1"/>
</dbReference>
<dbReference type="EMBL" id="CAJJDN010000110">
    <property type="protein sequence ID" value="CAD8116114.1"/>
    <property type="molecule type" value="Genomic_DNA"/>
</dbReference>
<dbReference type="AlphaFoldDB" id="A0A8S1QLP0"/>
<reference evidence="5" key="1">
    <citation type="submission" date="2021-01" db="EMBL/GenBank/DDBJ databases">
        <authorList>
            <consortium name="Genoscope - CEA"/>
            <person name="William W."/>
        </authorList>
    </citation>
    <scope>NUCLEOTIDE SEQUENCE</scope>
</reference>
<organism evidence="5 6">
    <name type="scientific">Paramecium sonneborni</name>
    <dbReference type="NCBI Taxonomy" id="65129"/>
    <lineage>
        <taxon>Eukaryota</taxon>
        <taxon>Sar</taxon>
        <taxon>Alveolata</taxon>
        <taxon>Ciliophora</taxon>
        <taxon>Intramacronucleata</taxon>
        <taxon>Oligohymenophorea</taxon>
        <taxon>Peniculida</taxon>
        <taxon>Parameciidae</taxon>
        <taxon>Paramecium</taxon>
    </lineage>
</organism>
<dbReference type="Pfam" id="PF13863">
    <property type="entry name" value="DUF4200"/>
    <property type="match status" value="1"/>
</dbReference>
<feature type="region of interest" description="Disordered" evidence="3">
    <location>
        <begin position="446"/>
        <end position="489"/>
    </location>
</feature>
<keyword evidence="6" id="KW-1185">Reference proteome</keyword>
<feature type="domain" description="DUF4200" evidence="4">
    <location>
        <begin position="124"/>
        <end position="241"/>
    </location>
</feature>
<name>A0A8S1QLP0_9CILI</name>
<comment type="caution">
    <text evidence="5">The sequence shown here is derived from an EMBL/GenBank/DDBJ whole genome shotgun (WGS) entry which is preliminary data.</text>
</comment>
<evidence type="ECO:0000313" key="5">
    <source>
        <dbReference type="EMBL" id="CAD8116114.1"/>
    </source>
</evidence>
<gene>
    <name evidence="5" type="ORF">PSON_ATCC_30995.1.T1100048</name>
</gene>
<dbReference type="GO" id="GO:0005856">
    <property type="term" value="C:cytoskeleton"/>
    <property type="evidence" value="ECO:0007669"/>
    <property type="project" value="UniProtKB-ARBA"/>
</dbReference>
<dbReference type="InterPro" id="IPR025252">
    <property type="entry name" value="DUF4200"/>
</dbReference>
<evidence type="ECO:0000313" key="6">
    <source>
        <dbReference type="Proteomes" id="UP000692954"/>
    </source>
</evidence>
<evidence type="ECO:0000259" key="4">
    <source>
        <dbReference type="Pfam" id="PF13863"/>
    </source>
</evidence>
<protein>
    <recommendedName>
        <fullName evidence="4">DUF4200 domain-containing protein</fullName>
    </recommendedName>
</protein>
<evidence type="ECO:0000256" key="3">
    <source>
        <dbReference type="SAM" id="MobiDB-lite"/>
    </source>
</evidence>
<proteinExistence type="predicted"/>
<dbReference type="Proteomes" id="UP000692954">
    <property type="component" value="Unassembled WGS sequence"/>
</dbReference>
<keyword evidence="1 2" id="KW-0175">Coiled coil</keyword>
<accession>A0A8S1QLP0</accession>
<feature type="coiled-coil region" evidence="2">
    <location>
        <begin position="305"/>
        <end position="371"/>
    </location>
</feature>
<sequence>MSLRLIFPKLDISIRTTSSSPFKYPSDEEIFLYNDSKFKKQLSFHNKQGAKVWNKETATSRTQLTRFEKVSTPYDENYTKNNKLFKQKDQQKINDAINIIKERKLEKEEQNKKGISLVSNVKIIEDKRQLFLISQSYNTIENEIKKMKEGQKEKQEVFLQSLKMLQQDADNFQQFLDTNKAARADAELKLDNEIKDKKAKEAIIKQLNIKMTSIRGEKQRMEELITAYIDHKQFLDKLAPKEWHDNKAKLKSLLLDNLKENIVVEGKLLKSNNSDQAIQFSEELEDFEDEFDMYFKQPSQLINIFNDLEERNLFLIQTAQETEQNLEEVKSKFQKLKNEKNIKIQQLHEQKETLKKKLDLMTQELKDMQLGGIIKASGKEQKDLAQQIIEVYSLFQIDMLQVQDIQTRPTLFILGLIEQLIEKLLKQVKTFKPERVYHYKQEIDNKGKADKRKENADRQREEEASRNRINQLKLMQPSKKKSGRLNMFRSRPIEKQVEITQENYEDLDTEDFKYFE</sequence>
<dbReference type="PANTHER" id="PTHR21683:SF3">
    <property type="entry name" value="CILIA AND FLAGELLA ASSOCIATED PROTEIN 100"/>
    <property type="match status" value="1"/>
</dbReference>
<dbReference type="OrthoDB" id="298534at2759"/>
<evidence type="ECO:0000256" key="1">
    <source>
        <dbReference type="ARBA" id="ARBA00023054"/>
    </source>
</evidence>
<feature type="compositionally biased region" description="Basic and acidic residues" evidence="3">
    <location>
        <begin position="446"/>
        <end position="466"/>
    </location>
</feature>